<comment type="caution">
    <text evidence="3">The sequence shown here is derived from an EMBL/GenBank/DDBJ whole genome shotgun (WGS) entry which is preliminary data.</text>
</comment>
<evidence type="ECO:0000259" key="2">
    <source>
        <dbReference type="Pfam" id="PF06985"/>
    </source>
</evidence>
<gene>
    <name evidence="3" type="ORF">CDV36_014510</name>
</gene>
<sequence>MALKCLRNCSLDRIIWVDAICINQDDAEERGRQVQSMAKIYANASRVVVWTTDNEPLLNGILDSWDHSIQIDGADGQVDDDQDSSSSEFSDTISDFTISTSATSLPGGGVDTWAANEAFIDLLYGVVDLRKLMGPALEADGMGREKLCIKMRKLLKVLSRDLSRELTREDKEIPKFFLTSARRLSTKIVNGLRDEKKDQPHRERFDALNRAEADPEAEDEVEDEVEAESDSESESDNPDLDTDPSGVRDLVASTYSFNAFISDLW</sequence>
<keyword evidence="4" id="KW-1185">Reference proteome</keyword>
<evidence type="ECO:0000256" key="1">
    <source>
        <dbReference type="SAM" id="MobiDB-lite"/>
    </source>
</evidence>
<dbReference type="PANTHER" id="PTHR24148:SF64">
    <property type="entry name" value="HETEROKARYON INCOMPATIBILITY DOMAIN-CONTAINING PROTEIN"/>
    <property type="match status" value="1"/>
</dbReference>
<dbReference type="EMBL" id="NKUJ01000465">
    <property type="protein sequence ID" value="RMJ04826.1"/>
    <property type="molecule type" value="Genomic_DNA"/>
</dbReference>
<name>A0A3M2RHQ6_9HYPO</name>
<dbReference type="OrthoDB" id="5094237at2759"/>
<dbReference type="STRING" id="2010991.A0A3M2RHQ6"/>
<dbReference type="Pfam" id="PF06985">
    <property type="entry name" value="HET"/>
    <property type="match status" value="1"/>
</dbReference>
<dbReference type="InterPro" id="IPR052895">
    <property type="entry name" value="HetReg/Transcr_Mod"/>
</dbReference>
<dbReference type="AlphaFoldDB" id="A0A3M2RHQ6"/>
<feature type="compositionally biased region" description="Basic and acidic residues" evidence="1">
    <location>
        <begin position="192"/>
        <end position="213"/>
    </location>
</feature>
<dbReference type="InterPro" id="IPR010730">
    <property type="entry name" value="HET"/>
</dbReference>
<dbReference type="PANTHER" id="PTHR24148">
    <property type="entry name" value="ANKYRIN REPEAT DOMAIN-CONTAINING PROTEIN 39 HOMOLOG-RELATED"/>
    <property type="match status" value="1"/>
</dbReference>
<evidence type="ECO:0000313" key="4">
    <source>
        <dbReference type="Proteomes" id="UP000277212"/>
    </source>
</evidence>
<protein>
    <recommendedName>
        <fullName evidence="2">Heterokaryon incompatibility domain-containing protein</fullName>
    </recommendedName>
</protein>
<proteinExistence type="predicted"/>
<organism evidence="3 4">
    <name type="scientific">Fusarium kuroshium</name>
    <dbReference type="NCBI Taxonomy" id="2010991"/>
    <lineage>
        <taxon>Eukaryota</taxon>
        <taxon>Fungi</taxon>
        <taxon>Dikarya</taxon>
        <taxon>Ascomycota</taxon>
        <taxon>Pezizomycotina</taxon>
        <taxon>Sordariomycetes</taxon>
        <taxon>Hypocreomycetidae</taxon>
        <taxon>Hypocreales</taxon>
        <taxon>Nectriaceae</taxon>
        <taxon>Fusarium</taxon>
        <taxon>Fusarium solani species complex</taxon>
    </lineage>
</organism>
<dbReference type="Proteomes" id="UP000277212">
    <property type="component" value="Unassembled WGS sequence"/>
</dbReference>
<feature type="domain" description="Heterokaryon incompatibility" evidence="2">
    <location>
        <begin position="2"/>
        <end position="56"/>
    </location>
</feature>
<accession>A0A3M2RHQ6</accession>
<reference evidence="3 4" key="1">
    <citation type="submission" date="2017-06" db="EMBL/GenBank/DDBJ databases">
        <title>Comparative genomic analysis of Ambrosia Fusariam Clade fungi.</title>
        <authorList>
            <person name="Stajich J.E."/>
            <person name="Carrillo J."/>
            <person name="Kijimoto T."/>
            <person name="Eskalen A."/>
            <person name="O'Donnell K."/>
            <person name="Kasson M."/>
        </authorList>
    </citation>
    <scope>NUCLEOTIDE SEQUENCE [LARGE SCALE GENOMIC DNA]</scope>
    <source>
        <strain evidence="3">UCR3666</strain>
    </source>
</reference>
<feature type="compositionally biased region" description="Acidic residues" evidence="1">
    <location>
        <begin position="214"/>
        <end position="242"/>
    </location>
</feature>
<feature type="region of interest" description="Disordered" evidence="1">
    <location>
        <begin position="191"/>
        <end position="248"/>
    </location>
</feature>
<evidence type="ECO:0000313" key="3">
    <source>
        <dbReference type="EMBL" id="RMJ04826.1"/>
    </source>
</evidence>